<keyword evidence="2" id="KW-1133">Transmembrane helix</keyword>
<feature type="transmembrane region" description="Helical" evidence="2">
    <location>
        <begin position="237"/>
        <end position="254"/>
    </location>
</feature>
<dbReference type="AlphaFoldDB" id="A0A7M5UK71"/>
<dbReference type="EnsemblMetazoa" id="CLYHEMT000709.1">
    <property type="protein sequence ID" value="CLYHEMP000709.1"/>
    <property type="gene ID" value="CLYHEMG000709"/>
</dbReference>
<sequence length="753" mass="86062">MAAKNWKYFNKLDFVAEEGRQDIYQWYEGRQRKYKGFRKSLRVFRIFAFNGHLIRSFFENFNFMVILQIAIAALVTYACKTLNITYDVHVSLYISPIVFPLAFSINTDFQRKEKVLNDLALFKSSAMMWIFCMRDWREACSFDDHYMKALRNKIKGLMFHLREYLFTEKLDRRKFIVRVIYEDLSDTNQINDKVRCSQMPTSAPLVSRTIHFVSMMCLAFERLRVIREYRSPRSIRSFTKVLIFSLPILLSPYYVYLGQKLNNDWAPYYTCTMVAFVFGALQGVQDKLDDPFDGMSEDDIKLDRLDEWTFHSLEATCHRSYKIGRFQVSSNPSATTVPSNIDQTDFNYPRKTTFTSVPFPRDSYFTRPNFAKGVMGGTPAGTPRAPFEDEDDFEFHPYAGVLHNIKGNTTILRGGQIKRNYKSYDDLSSHASTTMTRDLSASRLSSRVSFADQVLDDNPGQSTQPNGVLPVGRMSSESSTNNLQSMFQLSKPESLTNQTGTSQSLRQQTSSPHHEPEVPLSGVMSYLMNMRLQQENGGKSRSRSNSLKSSSSNHSIKSSHSSPIPAIESRESPKPLFFIGDPPSTSPPTKVRRRPSLSRSISMPETQDLEMTEKTALNVVNNGRFQVNGRSNTPSPTTILRPSSIAAINRFDVNRLSDRTKSRFQVLKRPISPSSEPLLSRNPRTSDEITLSDDDNVFPTVKVIPTHNASKGISSKEVPRNKEEDKKQSDSPVQMSEDLAKLFRHKSFHDTTF</sequence>
<accession>A0A7M5UK71</accession>
<feature type="compositionally biased region" description="Low complexity" evidence="1">
    <location>
        <begin position="543"/>
        <end position="565"/>
    </location>
</feature>
<keyword evidence="4" id="KW-1185">Reference proteome</keyword>
<dbReference type="PANTHER" id="PTHR36970:SF1">
    <property type="entry name" value="BESTROPHIN HOMOLOG"/>
    <property type="match status" value="1"/>
</dbReference>
<evidence type="ECO:0000313" key="3">
    <source>
        <dbReference type="EnsemblMetazoa" id="CLYHEMP000709.1"/>
    </source>
</evidence>
<feature type="compositionally biased region" description="Basic and acidic residues" evidence="1">
    <location>
        <begin position="717"/>
        <end position="729"/>
    </location>
</feature>
<evidence type="ECO:0000256" key="1">
    <source>
        <dbReference type="SAM" id="MobiDB-lite"/>
    </source>
</evidence>
<feature type="transmembrane region" description="Helical" evidence="2">
    <location>
        <begin position="61"/>
        <end position="78"/>
    </location>
</feature>
<feature type="region of interest" description="Disordered" evidence="1">
    <location>
        <begin position="454"/>
        <end position="519"/>
    </location>
</feature>
<evidence type="ECO:0000256" key="2">
    <source>
        <dbReference type="SAM" id="Phobius"/>
    </source>
</evidence>
<feature type="transmembrane region" description="Helical" evidence="2">
    <location>
        <begin position="90"/>
        <end position="109"/>
    </location>
</feature>
<reference evidence="3" key="1">
    <citation type="submission" date="2021-01" db="UniProtKB">
        <authorList>
            <consortium name="EnsemblMetazoa"/>
        </authorList>
    </citation>
    <scope>IDENTIFICATION</scope>
</reference>
<proteinExistence type="predicted"/>
<dbReference type="PANTHER" id="PTHR36970">
    <property type="entry name" value="UNNAMED PRODUCT"/>
    <property type="match status" value="1"/>
</dbReference>
<feature type="compositionally biased region" description="Polar residues" evidence="1">
    <location>
        <begin position="475"/>
        <end position="511"/>
    </location>
</feature>
<dbReference type="OrthoDB" id="5974442at2759"/>
<dbReference type="Proteomes" id="UP000594262">
    <property type="component" value="Unplaced"/>
</dbReference>
<protein>
    <submittedName>
        <fullName evidence="3">Uncharacterized protein</fullName>
    </submittedName>
</protein>
<name>A0A7M5UK71_9CNID</name>
<keyword evidence="2" id="KW-0472">Membrane</keyword>
<organism evidence="3 4">
    <name type="scientific">Clytia hemisphaerica</name>
    <dbReference type="NCBI Taxonomy" id="252671"/>
    <lineage>
        <taxon>Eukaryota</taxon>
        <taxon>Metazoa</taxon>
        <taxon>Cnidaria</taxon>
        <taxon>Hydrozoa</taxon>
        <taxon>Hydroidolina</taxon>
        <taxon>Leptothecata</taxon>
        <taxon>Obeliida</taxon>
        <taxon>Clytiidae</taxon>
        <taxon>Clytia</taxon>
    </lineage>
</organism>
<feature type="region of interest" description="Disordered" evidence="1">
    <location>
        <begin position="705"/>
        <end position="737"/>
    </location>
</feature>
<evidence type="ECO:0000313" key="4">
    <source>
        <dbReference type="Proteomes" id="UP000594262"/>
    </source>
</evidence>
<feature type="region of interest" description="Disordered" evidence="1">
    <location>
        <begin position="534"/>
        <end position="600"/>
    </location>
</feature>
<keyword evidence="2" id="KW-0812">Transmembrane</keyword>